<accession>A0A426URC3</accession>
<keyword evidence="2" id="KW-1185">Reference proteome</keyword>
<dbReference type="Proteomes" id="UP000277256">
    <property type="component" value="Unassembled WGS sequence"/>
</dbReference>
<dbReference type="AlphaFoldDB" id="A0A426URC3"/>
<proteinExistence type="predicted"/>
<evidence type="ECO:0000313" key="2">
    <source>
        <dbReference type="Proteomes" id="UP000277256"/>
    </source>
</evidence>
<evidence type="ECO:0000313" key="1">
    <source>
        <dbReference type="EMBL" id="RRR95547.1"/>
    </source>
</evidence>
<sequence>MIRNGSHPVASAAARLCRSLHDHTPSWEDVACPECWETALIADKEAAAEAGLPEVCEADPELIDEVAVERAVAGKAVELTVAEWQAAKLALMQRRQVGLCHARYLLSRTVTVVDALGSPLDPRLLGQVSGARSFSPARVVTLAALTRARRQASRREVFAAGLVPQAA</sequence>
<dbReference type="EMBL" id="RSEB01000012">
    <property type="protein sequence ID" value="RRR95547.1"/>
    <property type="molecule type" value="Genomic_DNA"/>
</dbReference>
<dbReference type="RefSeq" id="WP_125250225.1">
    <property type="nucleotide sequence ID" value="NZ_RSEB01000012.1"/>
</dbReference>
<name>A0A426URC3_9ACTN</name>
<protein>
    <submittedName>
        <fullName evidence="1">Uncharacterized protein</fullName>
    </submittedName>
</protein>
<comment type="caution">
    <text evidence="1">The sequence shown here is derived from an EMBL/GenBank/DDBJ whole genome shotgun (WGS) entry which is preliminary data.</text>
</comment>
<dbReference type="OrthoDB" id="5194754at2"/>
<organism evidence="1 2">
    <name type="scientific">Glycomyces terrestris</name>
    <dbReference type="NCBI Taxonomy" id="2493553"/>
    <lineage>
        <taxon>Bacteria</taxon>
        <taxon>Bacillati</taxon>
        <taxon>Actinomycetota</taxon>
        <taxon>Actinomycetes</taxon>
        <taxon>Glycomycetales</taxon>
        <taxon>Glycomycetaceae</taxon>
        <taxon>Glycomyces</taxon>
    </lineage>
</organism>
<gene>
    <name evidence="1" type="ORF">EIW28_23850</name>
</gene>
<reference evidence="1 2" key="1">
    <citation type="submission" date="2018-12" db="EMBL/GenBank/DDBJ databases">
        <title>Glycomyces sp. YIM 121974 draft genome.</title>
        <authorList>
            <person name="Li Q."/>
        </authorList>
    </citation>
    <scope>NUCLEOTIDE SEQUENCE [LARGE SCALE GENOMIC DNA]</scope>
    <source>
        <strain evidence="1 2">YIM 121974</strain>
    </source>
</reference>